<accession>A0A1I7XDG9</accession>
<dbReference type="InterPro" id="IPR019180">
    <property type="entry name" value="Oxidoreductase-like_N"/>
</dbReference>
<dbReference type="PANTHER" id="PTHR21193">
    <property type="entry name" value="OXIDOREDUCTASE-LIKE DOMAIN-CONTAINING PROTEIN 1"/>
    <property type="match status" value="1"/>
</dbReference>
<evidence type="ECO:0000259" key="2">
    <source>
        <dbReference type="Pfam" id="PF09791"/>
    </source>
</evidence>
<organism evidence="3 4">
    <name type="scientific">Heterorhabditis bacteriophora</name>
    <name type="common">Entomopathogenic nematode worm</name>
    <dbReference type="NCBI Taxonomy" id="37862"/>
    <lineage>
        <taxon>Eukaryota</taxon>
        <taxon>Metazoa</taxon>
        <taxon>Ecdysozoa</taxon>
        <taxon>Nematoda</taxon>
        <taxon>Chromadorea</taxon>
        <taxon>Rhabditida</taxon>
        <taxon>Rhabditina</taxon>
        <taxon>Rhabditomorpha</taxon>
        <taxon>Strongyloidea</taxon>
        <taxon>Heterorhabditidae</taxon>
        <taxon>Heterorhabditis</taxon>
    </lineage>
</organism>
<keyword evidence="3" id="KW-1185">Reference proteome</keyword>
<dbReference type="AlphaFoldDB" id="A0A1I7XDG9"/>
<dbReference type="Proteomes" id="UP000095283">
    <property type="component" value="Unplaced"/>
</dbReference>
<protein>
    <submittedName>
        <fullName evidence="4">Oxidoreductase-like domain-containing protein</fullName>
    </submittedName>
</protein>
<dbReference type="PANTHER" id="PTHR21193:SF3">
    <property type="entry name" value="OXIDOREDUCTASE-LIKE DOMAIN-CONTAINING PROTEIN 1"/>
    <property type="match status" value="1"/>
</dbReference>
<feature type="compositionally biased region" description="Low complexity" evidence="1">
    <location>
        <begin position="21"/>
        <end position="32"/>
    </location>
</feature>
<reference evidence="4" key="1">
    <citation type="submission" date="2016-11" db="UniProtKB">
        <authorList>
            <consortium name="WormBaseParasite"/>
        </authorList>
    </citation>
    <scope>IDENTIFICATION</scope>
</reference>
<dbReference type="Pfam" id="PF09791">
    <property type="entry name" value="Oxidored-like"/>
    <property type="match status" value="1"/>
</dbReference>
<dbReference type="GO" id="GO:0005739">
    <property type="term" value="C:mitochondrion"/>
    <property type="evidence" value="ECO:0007669"/>
    <property type="project" value="TreeGrafter"/>
</dbReference>
<feature type="region of interest" description="Disordered" evidence="1">
    <location>
        <begin position="20"/>
        <end position="39"/>
    </location>
</feature>
<dbReference type="WBParaSite" id="Hba_15689">
    <property type="protein sequence ID" value="Hba_15689"/>
    <property type="gene ID" value="Hba_15689"/>
</dbReference>
<dbReference type="InterPro" id="IPR039251">
    <property type="entry name" value="OXLD1"/>
</dbReference>
<evidence type="ECO:0000313" key="3">
    <source>
        <dbReference type="Proteomes" id="UP000095283"/>
    </source>
</evidence>
<evidence type="ECO:0000256" key="1">
    <source>
        <dbReference type="SAM" id="MobiDB-lite"/>
    </source>
</evidence>
<feature type="domain" description="Oxidoreductase-like" evidence="2">
    <location>
        <begin position="31"/>
        <end position="64"/>
    </location>
</feature>
<sequence length="98" mass="11262">MFRLVLWSCRSCIFRTSRKCSSVPPRSESSQPPQEPPEGACCGQGCVNCVWLEYGNHLIYYYSHLGKEDVFSEIEKKVANPVVKAFVLTELRMKWKNS</sequence>
<proteinExistence type="predicted"/>
<name>A0A1I7XDG9_HETBA</name>
<evidence type="ECO:0000313" key="4">
    <source>
        <dbReference type="WBParaSite" id="Hba_15689"/>
    </source>
</evidence>